<protein>
    <recommendedName>
        <fullName evidence="9">LIM/homeobox protein Lhx9</fullName>
    </recommendedName>
</protein>
<reference evidence="16" key="1">
    <citation type="submission" date="2025-08" db="UniProtKB">
        <authorList>
            <consortium name="Ensembl"/>
        </authorList>
    </citation>
    <scope>IDENTIFICATION</scope>
</reference>
<keyword evidence="8 10" id="KW-0539">Nucleus</keyword>
<accession>A0A3B3BYK5</accession>
<evidence type="ECO:0000256" key="10">
    <source>
        <dbReference type="PROSITE-ProRule" id="PRU00108"/>
    </source>
</evidence>
<evidence type="ECO:0000259" key="15">
    <source>
        <dbReference type="PROSITE" id="PS50071"/>
    </source>
</evidence>
<dbReference type="CDD" id="cd00086">
    <property type="entry name" value="homeodomain"/>
    <property type="match status" value="1"/>
</dbReference>
<dbReference type="STRING" id="30732.ENSOMEP00000010454"/>
<dbReference type="InterPro" id="IPR009057">
    <property type="entry name" value="Homeodomain-like_sf"/>
</dbReference>
<keyword evidence="7 10" id="KW-0371">Homeobox</keyword>
<dbReference type="Pfam" id="PF00412">
    <property type="entry name" value="LIM"/>
    <property type="match status" value="1"/>
</dbReference>
<evidence type="ECO:0000256" key="7">
    <source>
        <dbReference type="ARBA" id="ARBA00023155"/>
    </source>
</evidence>
<dbReference type="InterPro" id="IPR001781">
    <property type="entry name" value="Znf_LIM"/>
</dbReference>
<dbReference type="GO" id="GO:0030182">
    <property type="term" value="P:neuron differentiation"/>
    <property type="evidence" value="ECO:0007669"/>
    <property type="project" value="TreeGrafter"/>
</dbReference>
<dbReference type="GO" id="GO:0046872">
    <property type="term" value="F:metal ion binding"/>
    <property type="evidence" value="ECO:0007669"/>
    <property type="project" value="UniProtKB-KW"/>
</dbReference>
<dbReference type="GO" id="GO:0000981">
    <property type="term" value="F:DNA-binding transcription factor activity, RNA polymerase II-specific"/>
    <property type="evidence" value="ECO:0007669"/>
    <property type="project" value="InterPro"/>
</dbReference>
<evidence type="ECO:0000256" key="4">
    <source>
        <dbReference type="ARBA" id="ARBA00022833"/>
    </source>
</evidence>
<sequence>MFGGGQCARCFQPIPPSALVMRSGDLTFHPQCFSCQECDVKLLPGNLYCMQGTNLYCESHYQDEGGNMPHHDPSMRLSLTEGQHHVSGEGEDSVSSPEPRLDDKEGGGRSRRRTKRIRTCFRREQLRALESYFAQKHNPDGKDWTCLAHKTGLPKRVLQVWFQNARAKLRRSLNSEYPQVHSPATPFPTVAVATSSSPPACAMSDHTQPFPTSTIDHLQLSLLTAPVNERSEVVNPSAHQLLQSSNSMDYNSQSAPGCSSLDLQGNFELEIDRSDSSDAFRLHYC</sequence>
<keyword evidence="4 11" id="KW-0862">Zinc</keyword>
<evidence type="ECO:0000256" key="8">
    <source>
        <dbReference type="ARBA" id="ARBA00023242"/>
    </source>
</evidence>
<feature type="domain" description="LIM zinc-binding" evidence="14">
    <location>
        <begin position="5"/>
        <end position="67"/>
    </location>
</feature>
<keyword evidence="2 11" id="KW-0479">Metal-binding</keyword>
<dbReference type="PANTHER" id="PTHR24208:SF95">
    <property type="entry name" value="LIM_HOMEOBOX PROTEIN LHX9"/>
    <property type="match status" value="1"/>
</dbReference>
<dbReference type="SUPFAM" id="SSF57716">
    <property type="entry name" value="Glucocorticoid receptor-like (DNA-binding domain)"/>
    <property type="match status" value="1"/>
</dbReference>
<evidence type="ECO:0000256" key="5">
    <source>
        <dbReference type="ARBA" id="ARBA00023038"/>
    </source>
</evidence>
<dbReference type="Pfam" id="PF00046">
    <property type="entry name" value="Homeodomain"/>
    <property type="match status" value="1"/>
</dbReference>
<feature type="compositionally biased region" description="Basic and acidic residues" evidence="13">
    <location>
        <begin position="99"/>
        <end position="108"/>
    </location>
</feature>
<dbReference type="FunFam" id="1.10.10.60:FF:000027">
    <property type="entry name" value="LIM/homeobox protein Lhx9"/>
    <property type="match status" value="1"/>
</dbReference>
<evidence type="ECO:0000256" key="1">
    <source>
        <dbReference type="ARBA" id="ARBA00004123"/>
    </source>
</evidence>
<dbReference type="PANTHER" id="PTHR24208">
    <property type="entry name" value="LIM/HOMEOBOX PROTEIN LHX"/>
    <property type="match status" value="1"/>
</dbReference>
<dbReference type="PROSITE" id="PS00478">
    <property type="entry name" value="LIM_DOMAIN_1"/>
    <property type="match status" value="1"/>
</dbReference>
<evidence type="ECO:0000256" key="3">
    <source>
        <dbReference type="ARBA" id="ARBA00022737"/>
    </source>
</evidence>
<dbReference type="Ensembl" id="ENSOMET00000017279.1">
    <property type="protein sequence ID" value="ENSOMEP00000010454.1"/>
    <property type="gene ID" value="ENSOMEG00000011725.1"/>
</dbReference>
<evidence type="ECO:0000256" key="11">
    <source>
        <dbReference type="PROSITE-ProRule" id="PRU00125"/>
    </source>
</evidence>
<dbReference type="AlphaFoldDB" id="A0A3B3BYK5"/>
<dbReference type="Proteomes" id="UP000261560">
    <property type="component" value="Unplaced"/>
</dbReference>
<evidence type="ECO:0000256" key="12">
    <source>
        <dbReference type="RuleBase" id="RU000682"/>
    </source>
</evidence>
<keyword evidence="5 11" id="KW-0440">LIM domain</keyword>
<dbReference type="InterPro" id="IPR017970">
    <property type="entry name" value="Homeobox_CS"/>
</dbReference>
<feature type="domain" description="Homeobox" evidence="15">
    <location>
        <begin position="112"/>
        <end position="172"/>
    </location>
</feature>
<dbReference type="PaxDb" id="30732-ENSOMEP00000010454"/>
<evidence type="ECO:0000256" key="9">
    <source>
        <dbReference type="ARBA" id="ARBA00040534"/>
    </source>
</evidence>
<name>A0A3B3BYK5_ORYME</name>
<dbReference type="PROSITE" id="PS50023">
    <property type="entry name" value="LIM_DOMAIN_2"/>
    <property type="match status" value="1"/>
</dbReference>
<dbReference type="GO" id="GO:0005634">
    <property type="term" value="C:nucleus"/>
    <property type="evidence" value="ECO:0007669"/>
    <property type="project" value="UniProtKB-SubCell"/>
</dbReference>
<dbReference type="SMART" id="SM00389">
    <property type="entry name" value="HOX"/>
    <property type="match status" value="1"/>
</dbReference>
<dbReference type="PROSITE" id="PS00027">
    <property type="entry name" value="HOMEOBOX_1"/>
    <property type="match status" value="1"/>
</dbReference>
<dbReference type="PROSITE" id="PS50071">
    <property type="entry name" value="HOMEOBOX_2"/>
    <property type="match status" value="1"/>
</dbReference>
<proteinExistence type="predicted"/>
<feature type="DNA-binding region" description="Homeobox" evidence="10">
    <location>
        <begin position="114"/>
        <end position="173"/>
    </location>
</feature>
<dbReference type="SMART" id="SM00132">
    <property type="entry name" value="LIM"/>
    <property type="match status" value="1"/>
</dbReference>
<dbReference type="OMA" id="CESHYQD"/>
<keyword evidence="6 10" id="KW-0238">DNA-binding</keyword>
<evidence type="ECO:0000259" key="14">
    <source>
        <dbReference type="PROSITE" id="PS50023"/>
    </source>
</evidence>
<evidence type="ECO:0000256" key="6">
    <source>
        <dbReference type="ARBA" id="ARBA00023125"/>
    </source>
</evidence>
<evidence type="ECO:0000256" key="2">
    <source>
        <dbReference type="ARBA" id="ARBA00022723"/>
    </source>
</evidence>
<keyword evidence="3" id="KW-0677">Repeat</keyword>
<evidence type="ECO:0000256" key="13">
    <source>
        <dbReference type="SAM" id="MobiDB-lite"/>
    </source>
</evidence>
<feature type="region of interest" description="Disordered" evidence="13">
    <location>
        <begin position="81"/>
        <end position="115"/>
    </location>
</feature>
<evidence type="ECO:0000313" key="16">
    <source>
        <dbReference type="Ensembl" id="ENSOMEP00000010454.1"/>
    </source>
</evidence>
<comment type="subcellular location">
    <subcellularLocation>
        <location evidence="1 10 12">Nucleus</location>
    </subcellularLocation>
</comment>
<dbReference type="GeneTree" id="ENSGT00940000165771"/>
<dbReference type="InterPro" id="IPR001356">
    <property type="entry name" value="HD"/>
</dbReference>
<dbReference type="InterPro" id="IPR050453">
    <property type="entry name" value="LIM_Homeobox_TF"/>
</dbReference>
<reference evidence="16" key="2">
    <citation type="submission" date="2025-09" db="UniProtKB">
        <authorList>
            <consortium name="Ensembl"/>
        </authorList>
    </citation>
    <scope>IDENTIFICATION</scope>
</reference>
<keyword evidence="17" id="KW-1185">Reference proteome</keyword>
<dbReference type="Gene3D" id="1.10.10.60">
    <property type="entry name" value="Homeodomain-like"/>
    <property type="match status" value="1"/>
</dbReference>
<dbReference type="SUPFAM" id="SSF46689">
    <property type="entry name" value="Homeodomain-like"/>
    <property type="match status" value="1"/>
</dbReference>
<organism evidence="16 17">
    <name type="scientific">Oryzias melastigma</name>
    <name type="common">Marine medaka</name>
    <dbReference type="NCBI Taxonomy" id="30732"/>
    <lineage>
        <taxon>Eukaryota</taxon>
        <taxon>Metazoa</taxon>
        <taxon>Chordata</taxon>
        <taxon>Craniata</taxon>
        <taxon>Vertebrata</taxon>
        <taxon>Euteleostomi</taxon>
        <taxon>Actinopterygii</taxon>
        <taxon>Neopterygii</taxon>
        <taxon>Teleostei</taxon>
        <taxon>Neoteleostei</taxon>
        <taxon>Acanthomorphata</taxon>
        <taxon>Ovalentaria</taxon>
        <taxon>Atherinomorphae</taxon>
        <taxon>Beloniformes</taxon>
        <taxon>Adrianichthyidae</taxon>
        <taxon>Oryziinae</taxon>
        <taxon>Oryzias</taxon>
    </lineage>
</organism>
<evidence type="ECO:0000313" key="17">
    <source>
        <dbReference type="Proteomes" id="UP000261560"/>
    </source>
</evidence>
<dbReference type="GO" id="GO:0000977">
    <property type="term" value="F:RNA polymerase II transcription regulatory region sequence-specific DNA binding"/>
    <property type="evidence" value="ECO:0007669"/>
    <property type="project" value="TreeGrafter"/>
</dbReference>
<dbReference type="Gene3D" id="2.10.110.10">
    <property type="entry name" value="Cysteine Rich Protein"/>
    <property type="match status" value="1"/>
</dbReference>